<dbReference type="EMBL" id="CP018180">
    <property type="protein sequence ID" value="AUJ32850.1"/>
    <property type="molecule type" value="Genomic_DNA"/>
</dbReference>
<dbReference type="PROSITE" id="PS51063">
    <property type="entry name" value="HTH_CRP_2"/>
    <property type="match status" value="1"/>
</dbReference>
<proteinExistence type="predicted"/>
<evidence type="ECO:0000313" key="5">
    <source>
        <dbReference type="EMBL" id="AUJ32850.1"/>
    </source>
</evidence>
<dbReference type="InterPro" id="IPR036388">
    <property type="entry name" value="WH-like_DNA-bd_sf"/>
</dbReference>
<organism evidence="5 6">
    <name type="scientific">Liquorilactobacillus nagelii</name>
    <dbReference type="NCBI Taxonomy" id="82688"/>
    <lineage>
        <taxon>Bacteria</taxon>
        <taxon>Bacillati</taxon>
        <taxon>Bacillota</taxon>
        <taxon>Bacilli</taxon>
        <taxon>Lactobacillales</taxon>
        <taxon>Lactobacillaceae</taxon>
        <taxon>Liquorilactobacillus</taxon>
    </lineage>
</organism>
<dbReference type="KEGG" id="lng:BSQ50_10065"/>
<keyword evidence="6" id="KW-1185">Reference proteome</keyword>
<dbReference type="AlphaFoldDB" id="A0A3S6QXU9"/>
<dbReference type="SUPFAM" id="SSF46785">
    <property type="entry name" value="Winged helix' DNA-binding domain"/>
    <property type="match status" value="1"/>
</dbReference>
<evidence type="ECO:0000256" key="1">
    <source>
        <dbReference type="ARBA" id="ARBA00023015"/>
    </source>
</evidence>
<keyword evidence="1" id="KW-0805">Transcription regulation</keyword>
<dbReference type="PROSITE" id="PS00042">
    <property type="entry name" value="HTH_CRP_1"/>
    <property type="match status" value="1"/>
</dbReference>
<name>A0A3S6QXU9_9LACO</name>
<evidence type="ECO:0000259" key="4">
    <source>
        <dbReference type="PROSITE" id="PS51063"/>
    </source>
</evidence>
<accession>A0A3S6QXU9</accession>
<evidence type="ECO:0000256" key="2">
    <source>
        <dbReference type="ARBA" id="ARBA00023125"/>
    </source>
</evidence>
<keyword evidence="2" id="KW-0238">DNA-binding</keyword>
<keyword evidence="3" id="KW-0804">Transcription</keyword>
<dbReference type="GO" id="GO:0003700">
    <property type="term" value="F:DNA-binding transcription factor activity"/>
    <property type="evidence" value="ECO:0007669"/>
    <property type="project" value="InterPro"/>
</dbReference>
<dbReference type="InterPro" id="IPR014710">
    <property type="entry name" value="RmlC-like_jellyroll"/>
</dbReference>
<dbReference type="InterPro" id="IPR036390">
    <property type="entry name" value="WH_DNA-bd_sf"/>
</dbReference>
<dbReference type="Pfam" id="PF13545">
    <property type="entry name" value="HTH_Crp_2"/>
    <property type="match status" value="1"/>
</dbReference>
<dbReference type="InterPro" id="IPR018335">
    <property type="entry name" value="Tscrpt_reg_HTH_Crp-type_CS"/>
</dbReference>
<dbReference type="GO" id="GO:0003677">
    <property type="term" value="F:DNA binding"/>
    <property type="evidence" value="ECO:0007669"/>
    <property type="project" value="UniProtKB-KW"/>
</dbReference>
<dbReference type="Proteomes" id="UP000324497">
    <property type="component" value="Chromosome"/>
</dbReference>
<sequence length="223" mass="26119">MVMTHTEYLMNYLQANKFPVITKKRHTYLTYHGLEENSTYVLKHGIVKTSIILQDGREFNLSYITQPDVLSLLRDEVSKYTDQPFNVRVESQTAEFYKIDRVKFWKMVNTNDELNNYVKEYYRTKLSENIVRLQRMIMGGKHDAVCAFLYQLTDLFGIRLANHQGVLIDFVVTNEDIAGFCGINSRSSVTRILSDLRDEGIIDIKNRKFIITNMNYLLDYVSI</sequence>
<dbReference type="Gene3D" id="2.60.120.10">
    <property type="entry name" value="Jelly Rolls"/>
    <property type="match status" value="1"/>
</dbReference>
<dbReference type="InterPro" id="IPR018490">
    <property type="entry name" value="cNMP-bd_dom_sf"/>
</dbReference>
<dbReference type="InterPro" id="IPR012318">
    <property type="entry name" value="HTH_CRP"/>
</dbReference>
<dbReference type="Gene3D" id="1.10.10.10">
    <property type="entry name" value="Winged helix-like DNA-binding domain superfamily/Winged helix DNA-binding domain"/>
    <property type="match status" value="1"/>
</dbReference>
<reference evidence="5 6" key="1">
    <citation type="submission" date="2016-11" db="EMBL/GenBank/DDBJ databases">
        <title>Interaction between Lactobacillus species and yeast in water kefir.</title>
        <authorList>
            <person name="Behr J."/>
            <person name="Xu D."/>
            <person name="Vogel R.F."/>
        </authorList>
    </citation>
    <scope>NUCLEOTIDE SEQUENCE [LARGE SCALE GENOMIC DNA]</scope>
    <source>
        <strain evidence="5 6">TMW 1.1827</strain>
    </source>
</reference>
<dbReference type="SMART" id="SM00419">
    <property type="entry name" value="HTH_CRP"/>
    <property type="match status" value="1"/>
</dbReference>
<dbReference type="GeneID" id="78523002"/>
<evidence type="ECO:0000256" key="3">
    <source>
        <dbReference type="ARBA" id="ARBA00023163"/>
    </source>
</evidence>
<feature type="domain" description="HTH crp-type" evidence="4">
    <location>
        <begin position="139"/>
        <end position="215"/>
    </location>
</feature>
<dbReference type="SUPFAM" id="SSF51206">
    <property type="entry name" value="cAMP-binding domain-like"/>
    <property type="match status" value="1"/>
</dbReference>
<gene>
    <name evidence="5" type="ORF">BSQ50_10065</name>
</gene>
<evidence type="ECO:0000313" key="6">
    <source>
        <dbReference type="Proteomes" id="UP000324497"/>
    </source>
</evidence>
<dbReference type="RefSeq" id="WP_057885239.1">
    <property type="nucleotide sequence ID" value="NZ_CP018180.1"/>
</dbReference>
<protein>
    <submittedName>
        <fullName evidence="5">Crp/Fnr family transcriptional regulator</fullName>
    </submittedName>
</protein>